<evidence type="ECO:0000313" key="1">
    <source>
        <dbReference type="EMBL" id="CAG8440949.1"/>
    </source>
</evidence>
<evidence type="ECO:0000313" key="2">
    <source>
        <dbReference type="Proteomes" id="UP000789525"/>
    </source>
</evidence>
<dbReference type="EMBL" id="CAJVPT010000223">
    <property type="protein sequence ID" value="CAG8440949.1"/>
    <property type="molecule type" value="Genomic_DNA"/>
</dbReference>
<organism evidence="1 2">
    <name type="scientific">Acaulospora colombiana</name>
    <dbReference type="NCBI Taxonomy" id="27376"/>
    <lineage>
        <taxon>Eukaryota</taxon>
        <taxon>Fungi</taxon>
        <taxon>Fungi incertae sedis</taxon>
        <taxon>Mucoromycota</taxon>
        <taxon>Glomeromycotina</taxon>
        <taxon>Glomeromycetes</taxon>
        <taxon>Diversisporales</taxon>
        <taxon>Acaulosporaceae</taxon>
        <taxon>Acaulospora</taxon>
    </lineage>
</organism>
<name>A0ACA9JXH6_9GLOM</name>
<protein>
    <submittedName>
        <fullName evidence="1">15753_t:CDS:1</fullName>
    </submittedName>
</protein>
<gene>
    <name evidence="1" type="ORF">ACOLOM_LOCUS222</name>
</gene>
<comment type="caution">
    <text evidence="1">The sequence shown here is derived from an EMBL/GenBank/DDBJ whole genome shotgun (WGS) entry which is preliminary data.</text>
</comment>
<sequence>MDYGELLWQQNVESTISSGNPPGNRCAEDVVLRKLLLLNEHSYESRQGAASVFTERPNVELGIGACARWQKRRP</sequence>
<accession>A0ACA9JXH6</accession>
<proteinExistence type="predicted"/>
<keyword evidence="2" id="KW-1185">Reference proteome</keyword>
<reference evidence="1" key="1">
    <citation type="submission" date="2021-06" db="EMBL/GenBank/DDBJ databases">
        <authorList>
            <person name="Kallberg Y."/>
            <person name="Tangrot J."/>
            <person name="Rosling A."/>
        </authorList>
    </citation>
    <scope>NUCLEOTIDE SEQUENCE</scope>
    <source>
        <strain evidence="1">CL356</strain>
    </source>
</reference>
<dbReference type="Proteomes" id="UP000789525">
    <property type="component" value="Unassembled WGS sequence"/>
</dbReference>